<feature type="region of interest" description="Disordered" evidence="9">
    <location>
        <begin position="246"/>
        <end position="266"/>
    </location>
</feature>
<keyword evidence="7 8" id="KW-0998">Cell outer membrane</keyword>
<dbReference type="Gene3D" id="2.40.170.20">
    <property type="entry name" value="TonB-dependent receptor, beta-barrel domain"/>
    <property type="match status" value="1"/>
</dbReference>
<dbReference type="SUPFAM" id="SSF56935">
    <property type="entry name" value="Porins"/>
    <property type="match status" value="1"/>
</dbReference>
<evidence type="ECO:0000256" key="6">
    <source>
        <dbReference type="ARBA" id="ARBA00023136"/>
    </source>
</evidence>
<comment type="subcellular location">
    <subcellularLocation>
        <location evidence="1 8">Cell outer membrane</location>
        <topology evidence="1 8">Multi-pass membrane protein</topology>
    </subcellularLocation>
</comment>
<keyword evidence="11" id="KW-0675">Receptor</keyword>
<dbReference type="KEGG" id="drc:G0Q07_06720"/>
<keyword evidence="4 8" id="KW-0812">Transmembrane</keyword>
<evidence type="ECO:0000256" key="3">
    <source>
        <dbReference type="ARBA" id="ARBA00022452"/>
    </source>
</evidence>
<evidence type="ECO:0000256" key="4">
    <source>
        <dbReference type="ARBA" id="ARBA00022692"/>
    </source>
</evidence>
<keyword evidence="6 8" id="KW-0472">Membrane</keyword>
<keyword evidence="3 8" id="KW-1134">Transmembrane beta strand</keyword>
<evidence type="ECO:0000256" key="7">
    <source>
        <dbReference type="ARBA" id="ARBA00023237"/>
    </source>
</evidence>
<reference evidence="11 12" key="1">
    <citation type="submission" date="2020-02" db="EMBL/GenBank/DDBJ databases">
        <title>Genome sequencing for Draconibacterium sp. strain M1.</title>
        <authorList>
            <person name="Park S.-J."/>
        </authorList>
    </citation>
    <scope>NUCLEOTIDE SEQUENCE [LARGE SCALE GENOMIC DNA]</scope>
    <source>
        <strain evidence="11 12">M1</strain>
    </source>
</reference>
<dbReference type="InterPro" id="IPR036942">
    <property type="entry name" value="Beta-barrel_TonB_sf"/>
</dbReference>
<keyword evidence="5" id="KW-0798">TonB box</keyword>
<evidence type="ECO:0000259" key="10">
    <source>
        <dbReference type="Pfam" id="PF00593"/>
    </source>
</evidence>
<feature type="domain" description="TonB-dependent receptor-like beta-barrel" evidence="10">
    <location>
        <begin position="16"/>
        <end position="293"/>
    </location>
</feature>
<evidence type="ECO:0000256" key="1">
    <source>
        <dbReference type="ARBA" id="ARBA00004571"/>
    </source>
</evidence>
<accession>A0A6C0RBQ3</accession>
<dbReference type="InterPro" id="IPR039426">
    <property type="entry name" value="TonB-dep_rcpt-like"/>
</dbReference>
<organism evidence="11 12">
    <name type="scientific">Draconibacterium halophilum</name>
    <dbReference type="NCBI Taxonomy" id="2706887"/>
    <lineage>
        <taxon>Bacteria</taxon>
        <taxon>Pseudomonadati</taxon>
        <taxon>Bacteroidota</taxon>
        <taxon>Bacteroidia</taxon>
        <taxon>Marinilabiliales</taxon>
        <taxon>Prolixibacteraceae</taxon>
        <taxon>Draconibacterium</taxon>
    </lineage>
</organism>
<evidence type="ECO:0000256" key="8">
    <source>
        <dbReference type="PROSITE-ProRule" id="PRU01360"/>
    </source>
</evidence>
<dbReference type="Proteomes" id="UP000474630">
    <property type="component" value="Chromosome"/>
</dbReference>
<comment type="similarity">
    <text evidence="8">Belongs to the TonB-dependent receptor family.</text>
</comment>
<sequence>MSRTTYSFAGGSGFGYRPGEIANPDLQWESSATANIGVDFGIGQSIAGSFEVYQTNTTDLLLERKLPITSGFDNILTNVGETQNTGWEFSLNARLVDNSDFTWTADLNLFGNKEKIIDLYGDKRDDVGNQWFIGESLTVWYDYDKLGIWQLGEEDAAAVYQATPGEIKVRDVNSDDIINQDDRQILGSNIPTLTMGLGSRMQYKDFELSFLLFGTFGQTIYNQFEVNNSTLQGRYNNLAVDYWTENNPTNEHPKADGTREGPRFGSTRGYQKGDFLKVKNIQLGYNLPEGTLSIVGVKSMKVYINADTPFVFSKLSKNGIDPESYDGEIGADTPDIKMFSVGVNVDF</sequence>
<name>A0A6C0RBQ3_9BACT</name>
<proteinExistence type="inferred from homology"/>
<feature type="compositionally biased region" description="Basic and acidic residues" evidence="9">
    <location>
        <begin position="251"/>
        <end position="262"/>
    </location>
</feature>
<evidence type="ECO:0000256" key="5">
    <source>
        <dbReference type="ARBA" id="ARBA00023077"/>
    </source>
</evidence>
<keyword evidence="2 8" id="KW-0813">Transport</keyword>
<dbReference type="InterPro" id="IPR000531">
    <property type="entry name" value="Beta-barrel_TonB"/>
</dbReference>
<dbReference type="Pfam" id="PF00593">
    <property type="entry name" value="TonB_dep_Rec_b-barrel"/>
    <property type="match status" value="1"/>
</dbReference>
<dbReference type="PROSITE" id="PS52016">
    <property type="entry name" value="TONB_DEPENDENT_REC_3"/>
    <property type="match status" value="1"/>
</dbReference>
<dbReference type="EMBL" id="CP048409">
    <property type="protein sequence ID" value="QIA07436.1"/>
    <property type="molecule type" value="Genomic_DNA"/>
</dbReference>
<evidence type="ECO:0000313" key="11">
    <source>
        <dbReference type="EMBL" id="QIA07436.1"/>
    </source>
</evidence>
<protein>
    <submittedName>
        <fullName evidence="11">TonB-dependent receptor</fullName>
    </submittedName>
</protein>
<evidence type="ECO:0000313" key="12">
    <source>
        <dbReference type="Proteomes" id="UP000474630"/>
    </source>
</evidence>
<gene>
    <name evidence="11" type="ORF">G0Q07_06720</name>
</gene>
<dbReference type="GO" id="GO:0009279">
    <property type="term" value="C:cell outer membrane"/>
    <property type="evidence" value="ECO:0007669"/>
    <property type="project" value="UniProtKB-SubCell"/>
</dbReference>
<keyword evidence="12" id="KW-1185">Reference proteome</keyword>
<dbReference type="AlphaFoldDB" id="A0A6C0RBQ3"/>
<evidence type="ECO:0000256" key="9">
    <source>
        <dbReference type="SAM" id="MobiDB-lite"/>
    </source>
</evidence>
<evidence type="ECO:0000256" key="2">
    <source>
        <dbReference type="ARBA" id="ARBA00022448"/>
    </source>
</evidence>